<evidence type="ECO:0000313" key="2">
    <source>
        <dbReference type="EMBL" id="CCE93777.1"/>
    </source>
</evidence>
<dbReference type="OrthoDB" id="10261408at2759"/>
<dbReference type="Proteomes" id="UP000005627">
    <property type="component" value="Chromosome 7"/>
</dbReference>
<dbReference type="InParanoid" id="G8ZY10"/>
<gene>
    <name evidence="2" type="primary">TDEL0G04100</name>
    <name evidence="2" type="ORF">TDEL_0G04100</name>
</gene>
<dbReference type="InterPro" id="IPR052693">
    <property type="entry name" value="Yeast_MDR_Regulatory"/>
</dbReference>
<dbReference type="SUPFAM" id="SSF57701">
    <property type="entry name" value="Zn2/Cys6 DNA-binding domain"/>
    <property type="match status" value="1"/>
</dbReference>
<dbReference type="InterPro" id="IPR036864">
    <property type="entry name" value="Zn2-C6_fun-type_DNA-bd_sf"/>
</dbReference>
<dbReference type="EMBL" id="HE616748">
    <property type="protein sequence ID" value="CCE93777.1"/>
    <property type="molecule type" value="Genomic_DNA"/>
</dbReference>
<keyword evidence="3" id="KW-1185">Reference proteome</keyword>
<dbReference type="eggNOG" id="ENOG502R710">
    <property type="taxonomic scope" value="Eukaryota"/>
</dbReference>
<dbReference type="PROSITE" id="PS00463">
    <property type="entry name" value="ZN2_CY6_FUNGAL_1"/>
    <property type="match status" value="1"/>
</dbReference>
<dbReference type="GO" id="GO:0000981">
    <property type="term" value="F:DNA-binding transcription factor activity, RNA polymerase II-specific"/>
    <property type="evidence" value="ECO:0007669"/>
    <property type="project" value="InterPro"/>
</dbReference>
<dbReference type="PANTHER" id="PTHR31405">
    <property type="entry name" value="TRANSCRIPTION FACTOR PDR8-RELATED"/>
    <property type="match status" value="1"/>
</dbReference>
<dbReference type="KEGG" id="tdl:TDEL_0G04100"/>
<dbReference type="GeneID" id="11505151"/>
<dbReference type="RefSeq" id="XP_003682988.1">
    <property type="nucleotide sequence ID" value="XM_003682940.1"/>
</dbReference>
<dbReference type="PROSITE" id="PS50048">
    <property type="entry name" value="ZN2_CY6_FUNGAL_2"/>
    <property type="match status" value="1"/>
</dbReference>
<dbReference type="GO" id="GO:0008270">
    <property type="term" value="F:zinc ion binding"/>
    <property type="evidence" value="ECO:0007669"/>
    <property type="project" value="InterPro"/>
</dbReference>
<dbReference type="CDD" id="cd12148">
    <property type="entry name" value="fungal_TF_MHR"/>
    <property type="match status" value="1"/>
</dbReference>
<proteinExistence type="predicted"/>
<reference evidence="2 3" key="1">
    <citation type="journal article" date="2011" name="Proc. Natl. Acad. Sci. U.S.A.">
        <title>Evolutionary erosion of yeast sex chromosomes by mating-type switching accidents.</title>
        <authorList>
            <person name="Gordon J.L."/>
            <person name="Armisen D."/>
            <person name="Proux-Wera E."/>
            <person name="Oheigeartaigh S.S."/>
            <person name="Byrne K.P."/>
            <person name="Wolfe K.H."/>
        </authorList>
    </citation>
    <scope>NUCLEOTIDE SEQUENCE [LARGE SCALE GENOMIC DNA]</scope>
    <source>
        <strain evidence="3">ATCC 10662 / CBS 1146 / NBRC 0425 / NCYC 2629 / NRRL Y-866</strain>
    </source>
</reference>
<dbReference type="SMART" id="SM00066">
    <property type="entry name" value="GAL4"/>
    <property type="match status" value="1"/>
</dbReference>
<evidence type="ECO:0000259" key="1">
    <source>
        <dbReference type="PROSITE" id="PS50048"/>
    </source>
</evidence>
<protein>
    <recommendedName>
        <fullName evidence="1">Zn(2)-C6 fungal-type domain-containing protein</fullName>
    </recommendedName>
</protein>
<dbReference type="PANTHER" id="PTHR31405:SF8">
    <property type="entry name" value="TRANSCRIPTION FACTOR PDR8-RELATED"/>
    <property type="match status" value="1"/>
</dbReference>
<dbReference type="Gene3D" id="4.10.240.10">
    <property type="entry name" value="Zn(2)-C6 fungal-type DNA-binding domain"/>
    <property type="match status" value="1"/>
</dbReference>
<sequence>MAEDAKLRKRRRKIVRSCTFCRRRKLKCDHAKPMCNQCLERKLPNCLYTDDFNFQLTTDELFSDSPNVELIRRVKELESKLAIKFGCDKPRSCANNPLWGYRTFIQDQSQKIIFGPTSWRTTVIAQGERFQSEYKKLWEVILPERDRWIREQCASPLETVMRTKDNDSLVNEVCKQLPSFSEIKSFVVRFFSDDYHDMFRVLDREKTLQDLEVGFVRSVDDPNRVVKLIDPEGDGNFFKVALILWILNLLKYDDNTPPIFLKFFLSLNGLGTASRFNFFERAQLLVLRFLSKIYSSYVCIGTSQLSSLVAELVECSLSLGLATVDWCYKDQEHLVGPLWTLKNVWFWTLYADVMVSFEIGKPLLISDDHFDPELLANYPHDSSGLLLRRRTMLLEFLRASRICMREINHRTTSGDIGSAIDRLITFLNEQMLPIQYYTSLDKIRTVDFFDVIVLAPTLGMLQNFHNIQRTGLKLKTTSVTNGLVKFGLLSLSLCVNTILGVFDRDQHTDGGKAALNIALLLVNPLLMRVVSEIHAAFFHKISLFEKGLLKINDSKEPIELETLEMPKDQYYSFTASIEKFREITDQLLNPANEEVQKAFTKSYSITTTLALESLSRNLFDIGRQSREMAENYCNFDDKSTISQDMLDQMTEIFWSTYEQQSQDLWSVKPQGFHGFQHESLDFDGTVPSENGTVDLDGDI</sequence>
<feature type="domain" description="Zn(2)-C6 fungal-type" evidence="1">
    <location>
        <begin position="17"/>
        <end position="48"/>
    </location>
</feature>
<dbReference type="CDD" id="cd00067">
    <property type="entry name" value="GAL4"/>
    <property type="match status" value="1"/>
</dbReference>
<evidence type="ECO:0000313" key="3">
    <source>
        <dbReference type="Proteomes" id="UP000005627"/>
    </source>
</evidence>
<dbReference type="HOGENOM" id="CLU_010594_1_0_1"/>
<accession>G8ZY10</accession>
<dbReference type="AlphaFoldDB" id="G8ZY10"/>
<dbReference type="InterPro" id="IPR001138">
    <property type="entry name" value="Zn2Cys6_DnaBD"/>
</dbReference>
<dbReference type="FunCoup" id="G8ZY10">
    <property type="interactions" value="100"/>
</dbReference>
<name>G8ZY10_TORDE</name>
<organism evidence="2 3">
    <name type="scientific">Torulaspora delbrueckii</name>
    <name type="common">Yeast</name>
    <name type="synonym">Candida colliculosa</name>
    <dbReference type="NCBI Taxonomy" id="4950"/>
    <lineage>
        <taxon>Eukaryota</taxon>
        <taxon>Fungi</taxon>
        <taxon>Dikarya</taxon>
        <taxon>Ascomycota</taxon>
        <taxon>Saccharomycotina</taxon>
        <taxon>Saccharomycetes</taxon>
        <taxon>Saccharomycetales</taxon>
        <taxon>Saccharomycetaceae</taxon>
        <taxon>Torulaspora</taxon>
    </lineage>
</organism>
<dbReference type="Pfam" id="PF00172">
    <property type="entry name" value="Zn_clus"/>
    <property type="match status" value="1"/>
</dbReference>